<organism evidence="4 5">
    <name type="scientific">Planotetraspora phitsanulokensis</name>
    <dbReference type="NCBI Taxonomy" id="575192"/>
    <lineage>
        <taxon>Bacteria</taxon>
        <taxon>Bacillati</taxon>
        <taxon>Actinomycetota</taxon>
        <taxon>Actinomycetes</taxon>
        <taxon>Streptosporangiales</taxon>
        <taxon>Streptosporangiaceae</taxon>
        <taxon>Planotetraspora</taxon>
    </lineage>
</organism>
<keyword evidence="2" id="KW-0472">Membrane</keyword>
<sequence length="400" mass="41009">MTLQTAERSFSVSPTARGIWRRGRAIVLVGVIVVIAAVVPVLLPSGSSGGGALLDPGDSSLVGSRALAQVLGAHGVEVQRVDDVATALAAAGPDSQFLITESALLTEQQAARIAAAPADRLIVGDVRHLDVLAGGLTAEIGGTPSRSRSPECALREATLAGDAYMGGSAFTAPAGSTGCYPSGGKPTLVRYVADGRTVTVVGDGQFMTNLRLAEDGNAALAMNLAGAKHRLIWLVPPAQSDETSEPGGSGGSGGSASEPKTIGDLIPQGVGWAVLELVIAVGLVALWRGRRLGPVVAERLPVVVRAAETVEGRGRLYRARRARDRAALALRAATIDRIAPRLGLPRTATPDEIVTAVAARTGEDPEQIRPALFGGAPADDSGLVALAGYLDTLERQVQDS</sequence>
<gene>
    <name evidence="4" type="ORF">Pph01_57590</name>
</gene>
<comment type="caution">
    <text evidence="4">The sequence shown here is derived from an EMBL/GenBank/DDBJ whole genome shotgun (WGS) entry which is preliminary data.</text>
</comment>
<dbReference type="Proteomes" id="UP000622547">
    <property type="component" value="Unassembled WGS sequence"/>
</dbReference>
<accession>A0A8J3UCF4</accession>
<dbReference type="Pfam" id="PF14258">
    <property type="entry name" value="DUF4350"/>
    <property type="match status" value="1"/>
</dbReference>
<keyword evidence="2" id="KW-0812">Transmembrane</keyword>
<protein>
    <submittedName>
        <fullName evidence="4">Putative membrane protein</fullName>
    </submittedName>
</protein>
<feature type="domain" description="DUF4350" evidence="3">
    <location>
        <begin position="59"/>
        <end position="224"/>
    </location>
</feature>
<name>A0A8J3UCF4_9ACTN</name>
<feature type="region of interest" description="Disordered" evidence="1">
    <location>
        <begin position="239"/>
        <end position="260"/>
    </location>
</feature>
<reference evidence="4 5" key="1">
    <citation type="submission" date="2021-01" db="EMBL/GenBank/DDBJ databases">
        <title>Whole genome shotgun sequence of Planotetraspora phitsanulokensis NBRC 104273.</title>
        <authorList>
            <person name="Komaki H."/>
            <person name="Tamura T."/>
        </authorList>
    </citation>
    <scope>NUCLEOTIDE SEQUENCE [LARGE SCALE GENOMIC DNA]</scope>
    <source>
        <strain evidence="4 5">NBRC 104273</strain>
    </source>
</reference>
<evidence type="ECO:0000256" key="1">
    <source>
        <dbReference type="SAM" id="MobiDB-lite"/>
    </source>
</evidence>
<evidence type="ECO:0000313" key="4">
    <source>
        <dbReference type="EMBL" id="GII40756.1"/>
    </source>
</evidence>
<keyword evidence="2" id="KW-1133">Transmembrane helix</keyword>
<evidence type="ECO:0000259" key="3">
    <source>
        <dbReference type="Pfam" id="PF14258"/>
    </source>
</evidence>
<dbReference type="RefSeq" id="WP_204076251.1">
    <property type="nucleotide sequence ID" value="NZ_BAABHI010000002.1"/>
</dbReference>
<dbReference type="InterPro" id="IPR025646">
    <property type="entry name" value="DUF4350"/>
</dbReference>
<evidence type="ECO:0000256" key="2">
    <source>
        <dbReference type="SAM" id="Phobius"/>
    </source>
</evidence>
<keyword evidence="5" id="KW-1185">Reference proteome</keyword>
<feature type="transmembrane region" description="Helical" evidence="2">
    <location>
        <begin position="25"/>
        <end position="43"/>
    </location>
</feature>
<dbReference type="AlphaFoldDB" id="A0A8J3UCF4"/>
<evidence type="ECO:0000313" key="5">
    <source>
        <dbReference type="Proteomes" id="UP000622547"/>
    </source>
</evidence>
<dbReference type="EMBL" id="BOOP01000028">
    <property type="protein sequence ID" value="GII40756.1"/>
    <property type="molecule type" value="Genomic_DNA"/>
</dbReference>
<proteinExistence type="predicted"/>